<proteinExistence type="predicted"/>
<reference evidence="2" key="1">
    <citation type="submission" date="2020-06" db="EMBL/GenBank/DDBJ databases">
        <authorList>
            <person name="Li T."/>
            <person name="Hu X."/>
            <person name="Zhang T."/>
            <person name="Song X."/>
            <person name="Zhang H."/>
            <person name="Dai N."/>
            <person name="Sheng W."/>
            <person name="Hou X."/>
            <person name="Wei L."/>
        </authorList>
    </citation>
    <scope>NUCLEOTIDE SEQUENCE</scope>
    <source>
        <strain evidence="2">3651</strain>
        <tissue evidence="2">Leaf</tissue>
    </source>
</reference>
<evidence type="ECO:0000313" key="2">
    <source>
        <dbReference type="EMBL" id="KAK4422816.1"/>
    </source>
</evidence>
<comment type="caution">
    <text evidence="2">The sequence shown here is derived from an EMBL/GenBank/DDBJ whole genome shotgun (WGS) entry which is preliminary data.</text>
</comment>
<accession>A0AAE1Y2Y8</accession>
<evidence type="ECO:0000256" key="1">
    <source>
        <dbReference type="SAM" id="MobiDB-lite"/>
    </source>
</evidence>
<gene>
    <name evidence="2" type="ORF">Salat_1864100</name>
</gene>
<keyword evidence="3" id="KW-1185">Reference proteome</keyword>
<protein>
    <submittedName>
        <fullName evidence="2">Uncharacterized protein</fullName>
    </submittedName>
</protein>
<organism evidence="2 3">
    <name type="scientific">Sesamum alatum</name>
    <dbReference type="NCBI Taxonomy" id="300844"/>
    <lineage>
        <taxon>Eukaryota</taxon>
        <taxon>Viridiplantae</taxon>
        <taxon>Streptophyta</taxon>
        <taxon>Embryophyta</taxon>
        <taxon>Tracheophyta</taxon>
        <taxon>Spermatophyta</taxon>
        <taxon>Magnoliopsida</taxon>
        <taxon>eudicotyledons</taxon>
        <taxon>Gunneridae</taxon>
        <taxon>Pentapetalae</taxon>
        <taxon>asterids</taxon>
        <taxon>lamiids</taxon>
        <taxon>Lamiales</taxon>
        <taxon>Pedaliaceae</taxon>
        <taxon>Sesamum</taxon>
    </lineage>
</organism>
<reference evidence="2" key="2">
    <citation type="journal article" date="2024" name="Plant">
        <title>Genomic evolution and insights into agronomic trait innovations of Sesamum species.</title>
        <authorList>
            <person name="Miao H."/>
            <person name="Wang L."/>
            <person name="Qu L."/>
            <person name="Liu H."/>
            <person name="Sun Y."/>
            <person name="Le M."/>
            <person name="Wang Q."/>
            <person name="Wei S."/>
            <person name="Zheng Y."/>
            <person name="Lin W."/>
            <person name="Duan Y."/>
            <person name="Cao H."/>
            <person name="Xiong S."/>
            <person name="Wang X."/>
            <person name="Wei L."/>
            <person name="Li C."/>
            <person name="Ma Q."/>
            <person name="Ju M."/>
            <person name="Zhao R."/>
            <person name="Li G."/>
            <person name="Mu C."/>
            <person name="Tian Q."/>
            <person name="Mei H."/>
            <person name="Zhang T."/>
            <person name="Gao T."/>
            <person name="Zhang H."/>
        </authorList>
    </citation>
    <scope>NUCLEOTIDE SEQUENCE</scope>
    <source>
        <strain evidence="2">3651</strain>
    </source>
</reference>
<dbReference type="EMBL" id="JACGWO010000007">
    <property type="protein sequence ID" value="KAK4422816.1"/>
    <property type="molecule type" value="Genomic_DNA"/>
</dbReference>
<sequence length="158" mass="16439">MHKDFLGEKGLSPTSDCGLGLAQQLVGPRDVNSDDNGPKEFPYSEGGPDPQLNKATGRIGVLGVSNLLNDDVVILSPEFSLLSVSHGGNQPSPIVQISSSKQRECTSQNQLDSISMSTTPIVQEGLVDDSGMNKGPLFNPNCSSSGGCGGLYDFGGRG</sequence>
<dbReference type="AlphaFoldDB" id="A0AAE1Y2Y8"/>
<dbReference type="Proteomes" id="UP001293254">
    <property type="component" value="Unassembled WGS sequence"/>
</dbReference>
<feature type="region of interest" description="Disordered" evidence="1">
    <location>
        <begin position="26"/>
        <end position="55"/>
    </location>
</feature>
<evidence type="ECO:0000313" key="3">
    <source>
        <dbReference type="Proteomes" id="UP001293254"/>
    </source>
</evidence>
<feature type="region of interest" description="Disordered" evidence="1">
    <location>
        <begin position="1"/>
        <end position="20"/>
    </location>
</feature>
<name>A0AAE1Y2Y8_9LAMI</name>